<dbReference type="Proteomes" id="UP000294360">
    <property type="component" value="Plasmid 2"/>
</dbReference>
<evidence type="ECO:0000313" key="1">
    <source>
        <dbReference type="EMBL" id="VFU16523.1"/>
    </source>
</evidence>
<organism evidence="1 2">
    <name type="scientific">Methylocella tundrae</name>
    <dbReference type="NCBI Taxonomy" id="227605"/>
    <lineage>
        <taxon>Bacteria</taxon>
        <taxon>Pseudomonadati</taxon>
        <taxon>Pseudomonadota</taxon>
        <taxon>Alphaproteobacteria</taxon>
        <taxon>Hyphomicrobiales</taxon>
        <taxon>Beijerinckiaceae</taxon>
        <taxon>Methylocella</taxon>
    </lineage>
</organism>
<sequence length="48" mass="5536">MRVLIFELMINGKTSYSLLDAKEDIGDLWPRRAPLWEGDEKDEEGLKG</sequence>
<geneLocation type="plasmid" evidence="1 2">
    <name>2</name>
</geneLocation>
<name>A0A4U8Z6X1_METTU</name>
<keyword evidence="1" id="KW-0614">Plasmid</keyword>
<accession>A0A4U8Z6X1</accession>
<proteinExistence type="predicted"/>
<reference evidence="1 2" key="1">
    <citation type="submission" date="2019-03" db="EMBL/GenBank/DDBJ databases">
        <authorList>
            <person name="Kox A.R. M."/>
        </authorList>
    </citation>
    <scope>NUCLEOTIDE SEQUENCE [LARGE SCALE GENOMIC DNA]</scope>
    <source>
        <strain evidence="1">MTUNDRAET4 annotated genome</strain>
        <plasmid evidence="2">2</plasmid>
    </source>
</reference>
<dbReference type="EMBL" id="LR536451">
    <property type="protein sequence ID" value="VFU16523.1"/>
    <property type="molecule type" value="Genomic_DNA"/>
</dbReference>
<dbReference type="AlphaFoldDB" id="A0A4U8Z6X1"/>
<dbReference type="KEGG" id="mtun:MTUNDRAET4_0175.1"/>
<gene>
    <name evidence="1" type="ORF">MTUNDRAET4_0175</name>
</gene>
<evidence type="ECO:0000313" key="2">
    <source>
        <dbReference type="Proteomes" id="UP000294360"/>
    </source>
</evidence>
<protein>
    <submittedName>
        <fullName evidence="1">Uncharacterized protein</fullName>
    </submittedName>
</protein>
<dbReference type="RefSeq" id="WP_166796060.1">
    <property type="nucleotide sequence ID" value="NZ_CP139088.1"/>
</dbReference>